<keyword evidence="2" id="KW-1185">Reference proteome</keyword>
<accession>A0A139A767</accession>
<evidence type="ECO:0000313" key="2">
    <source>
        <dbReference type="Proteomes" id="UP000070544"/>
    </source>
</evidence>
<evidence type="ECO:0000313" key="1">
    <source>
        <dbReference type="EMBL" id="KXS12498.1"/>
    </source>
</evidence>
<dbReference type="EMBL" id="KQ965787">
    <property type="protein sequence ID" value="KXS12498.1"/>
    <property type="molecule type" value="Genomic_DNA"/>
</dbReference>
<organism evidence="1 2">
    <name type="scientific">Gonapodya prolifera (strain JEL478)</name>
    <name type="common">Monoblepharis prolifera</name>
    <dbReference type="NCBI Taxonomy" id="1344416"/>
    <lineage>
        <taxon>Eukaryota</taxon>
        <taxon>Fungi</taxon>
        <taxon>Fungi incertae sedis</taxon>
        <taxon>Chytridiomycota</taxon>
        <taxon>Chytridiomycota incertae sedis</taxon>
        <taxon>Monoblepharidomycetes</taxon>
        <taxon>Monoblepharidales</taxon>
        <taxon>Gonapodyaceae</taxon>
        <taxon>Gonapodya</taxon>
    </lineage>
</organism>
<protein>
    <recommendedName>
        <fullName evidence="3">Transcription factor domain-containing protein</fullName>
    </recommendedName>
</protein>
<name>A0A139A767_GONPJ</name>
<sequence>MKHMMWEDGYFYLVQACSYVSYLGIHRDPQPNPNSPLVRKAALRTAWSAFVIDRAASVASCQSPLLP</sequence>
<reference evidence="1 2" key="1">
    <citation type="journal article" date="2015" name="Genome Biol. Evol.">
        <title>Phylogenomic analyses indicate that early fungi evolved digesting cell walls of algal ancestors of land plants.</title>
        <authorList>
            <person name="Chang Y."/>
            <person name="Wang S."/>
            <person name="Sekimoto S."/>
            <person name="Aerts A.L."/>
            <person name="Choi C."/>
            <person name="Clum A."/>
            <person name="LaButti K.M."/>
            <person name="Lindquist E.A."/>
            <person name="Yee Ngan C."/>
            <person name="Ohm R.A."/>
            <person name="Salamov A.A."/>
            <person name="Grigoriev I.V."/>
            <person name="Spatafora J.W."/>
            <person name="Berbee M.L."/>
        </authorList>
    </citation>
    <scope>NUCLEOTIDE SEQUENCE [LARGE SCALE GENOMIC DNA]</scope>
    <source>
        <strain evidence="1 2">JEL478</strain>
    </source>
</reference>
<dbReference type="Proteomes" id="UP000070544">
    <property type="component" value="Unassembled WGS sequence"/>
</dbReference>
<proteinExistence type="predicted"/>
<dbReference type="AlphaFoldDB" id="A0A139A767"/>
<gene>
    <name evidence="1" type="ORF">M427DRAFT_59435</name>
</gene>
<evidence type="ECO:0008006" key="3">
    <source>
        <dbReference type="Google" id="ProtNLM"/>
    </source>
</evidence>